<evidence type="ECO:0000256" key="6">
    <source>
        <dbReference type="ARBA" id="ARBA00022917"/>
    </source>
</evidence>
<dbReference type="EMBL" id="VSSQ01000253">
    <property type="protein sequence ID" value="MPL88229.1"/>
    <property type="molecule type" value="Genomic_DNA"/>
</dbReference>
<feature type="domain" description="Aminoacyl-transfer RNA synthetases class-II family profile" evidence="8">
    <location>
        <begin position="161"/>
        <end position="481"/>
    </location>
</feature>
<dbReference type="AlphaFoldDB" id="A0A644VA63"/>
<dbReference type="PANTHER" id="PTHR22594:SF34">
    <property type="entry name" value="ASPARAGINE--TRNA LIGASE, MITOCHONDRIAL-RELATED"/>
    <property type="match status" value="1"/>
</dbReference>
<evidence type="ECO:0000256" key="4">
    <source>
        <dbReference type="ARBA" id="ARBA00022741"/>
    </source>
</evidence>
<evidence type="ECO:0000256" key="5">
    <source>
        <dbReference type="ARBA" id="ARBA00022840"/>
    </source>
</evidence>
<evidence type="ECO:0000259" key="8">
    <source>
        <dbReference type="PROSITE" id="PS50862"/>
    </source>
</evidence>
<keyword evidence="4" id="KW-0547">Nucleotide-binding</keyword>
<keyword evidence="6" id="KW-0648">Protein biosynthesis</keyword>
<dbReference type="EC" id="6.1.1.22" evidence="2"/>
<comment type="similarity">
    <text evidence="1">Belongs to the class-II aminoacyl-tRNA synthetase family.</text>
</comment>
<dbReference type="PANTHER" id="PTHR22594">
    <property type="entry name" value="ASPARTYL/LYSYL-TRNA SYNTHETASE"/>
    <property type="match status" value="1"/>
</dbReference>
<dbReference type="InterPro" id="IPR045864">
    <property type="entry name" value="aa-tRNA-synth_II/BPL/LPL"/>
</dbReference>
<dbReference type="GO" id="GO:0005524">
    <property type="term" value="F:ATP binding"/>
    <property type="evidence" value="ECO:0007669"/>
    <property type="project" value="UniProtKB-KW"/>
</dbReference>
<evidence type="ECO:0000256" key="2">
    <source>
        <dbReference type="ARBA" id="ARBA00012816"/>
    </source>
</evidence>
<organism evidence="9">
    <name type="scientific">bioreactor metagenome</name>
    <dbReference type="NCBI Taxonomy" id="1076179"/>
    <lineage>
        <taxon>unclassified sequences</taxon>
        <taxon>metagenomes</taxon>
        <taxon>ecological metagenomes</taxon>
    </lineage>
</organism>
<protein>
    <recommendedName>
        <fullName evidence="2">asparagine--tRNA ligase</fullName>
        <ecNumber evidence="2">6.1.1.22</ecNumber>
    </recommendedName>
</protein>
<accession>A0A644VA63</accession>
<sequence>MRNTILVKDIGKRQAQAKNMKGDCPVMENTLIKSIYRDTQAYLNQELQISGWVRTLRVSKSFGFIEINDGSFFKGIQVVFEEDLNNFEEIAKVTTGSSLIIKGLLVESPGAKQPFELKAQSIMIEGACGTDYPLQKKRHSFEYLRTIAHLRPRTNTFSAVFRVRSLVAYAIHKFFQDKGFVYIHTPIITGSDAEGAGEMFRVTTLDLDALPRTEDGRIDYAKDFFGKETNLTVSGQLNAETYCMAFRNVYTFGPTFRAENSNTARHAAEFWMIEPEIAFADLQDDMELAEEMMKYLITYVLEHAPEEMAFFNEFVDKTLFDRLDNIVNSDFGRLTYTEAIEILQKEKERFEFPVEWGADLQTEHERFLTEQIFKKPVFVVDYPKDIKAFYMRLNDDQKTVAAMDLLVPGVGEIIGGSQREERLDYLEKRMAELGLHKEDYSWYLDLRKYGGTRHAGYGLGFERVIMYLTGISNIRDVVAFPRTVKNADF</sequence>
<keyword evidence="3 9" id="KW-0436">Ligase</keyword>
<dbReference type="Pfam" id="PF00152">
    <property type="entry name" value="tRNA-synt_2"/>
    <property type="match status" value="1"/>
</dbReference>
<dbReference type="InterPro" id="IPR004364">
    <property type="entry name" value="Aa-tRNA-synt_II"/>
</dbReference>
<dbReference type="NCBIfam" id="TIGR00457">
    <property type="entry name" value="asnS"/>
    <property type="match status" value="1"/>
</dbReference>
<keyword evidence="5" id="KW-0067">ATP-binding</keyword>
<dbReference type="HAMAP" id="MF_00534">
    <property type="entry name" value="Asn_tRNA_synth"/>
    <property type="match status" value="1"/>
</dbReference>
<evidence type="ECO:0000256" key="7">
    <source>
        <dbReference type="ARBA" id="ARBA00023146"/>
    </source>
</evidence>
<dbReference type="InterPro" id="IPR002312">
    <property type="entry name" value="Asp/Asn-tRNA-synth_IIb"/>
</dbReference>
<dbReference type="GO" id="GO:0006421">
    <property type="term" value="P:asparaginyl-tRNA aminoacylation"/>
    <property type="evidence" value="ECO:0007669"/>
    <property type="project" value="InterPro"/>
</dbReference>
<dbReference type="PRINTS" id="PR01042">
    <property type="entry name" value="TRNASYNTHASP"/>
</dbReference>
<dbReference type="CDD" id="cd00776">
    <property type="entry name" value="AsxRS_core"/>
    <property type="match status" value="1"/>
</dbReference>
<dbReference type="InterPro" id="IPR006195">
    <property type="entry name" value="aa-tRNA-synth_II"/>
</dbReference>
<reference evidence="9" key="1">
    <citation type="submission" date="2019-08" db="EMBL/GenBank/DDBJ databases">
        <authorList>
            <person name="Kucharzyk K."/>
            <person name="Murdoch R.W."/>
            <person name="Higgins S."/>
            <person name="Loffler F."/>
        </authorList>
    </citation>
    <scope>NUCLEOTIDE SEQUENCE</scope>
</reference>
<dbReference type="Gene3D" id="2.40.50.140">
    <property type="entry name" value="Nucleic acid-binding proteins"/>
    <property type="match status" value="1"/>
</dbReference>
<dbReference type="NCBIfam" id="NF003037">
    <property type="entry name" value="PRK03932.1"/>
    <property type="match status" value="1"/>
</dbReference>
<dbReference type="InterPro" id="IPR004522">
    <property type="entry name" value="Asn-tRNA-ligase"/>
</dbReference>
<proteinExistence type="inferred from homology"/>
<dbReference type="SUPFAM" id="SSF55681">
    <property type="entry name" value="Class II aaRS and biotin synthetases"/>
    <property type="match status" value="1"/>
</dbReference>
<keyword evidence="7" id="KW-0030">Aminoacyl-tRNA synthetase</keyword>
<dbReference type="GO" id="GO:0003676">
    <property type="term" value="F:nucleic acid binding"/>
    <property type="evidence" value="ECO:0007669"/>
    <property type="project" value="InterPro"/>
</dbReference>
<dbReference type="GO" id="GO:0004816">
    <property type="term" value="F:asparagine-tRNA ligase activity"/>
    <property type="evidence" value="ECO:0007669"/>
    <property type="project" value="UniProtKB-EC"/>
</dbReference>
<comment type="caution">
    <text evidence="9">The sequence shown here is derived from an EMBL/GenBank/DDBJ whole genome shotgun (WGS) entry which is preliminary data.</text>
</comment>
<gene>
    <name evidence="9" type="primary">asnS_8</name>
    <name evidence="9" type="ORF">SDC9_34247</name>
</gene>
<name>A0A644VA63_9ZZZZ</name>
<dbReference type="CDD" id="cd04318">
    <property type="entry name" value="EcAsnRS_like_N"/>
    <property type="match status" value="1"/>
</dbReference>
<dbReference type="InterPro" id="IPR012340">
    <property type="entry name" value="NA-bd_OB-fold"/>
</dbReference>
<dbReference type="PROSITE" id="PS50862">
    <property type="entry name" value="AA_TRNA_LIGASE_II"/>
    <property type="match status" value="1"/>
</dbReference>
<evidence type="ECO:0000313" key="9">
    <source>
        <dbReference type="EMBL" id="MPL88229.1"/>
    </source>
</evidence>
<evidence type="ECO:0000256" key="3">
    <source>
        <dbReference type="ARBA" id="ARBA00022598"/>
    </source>
</evidence>
<dbReference type="SUPFAM" id="SSF50249">
    <property type="entry name" value="Nucleic acid-binding proteins"/>
    <property type="match status" value="1"/>
</dbReference>
<dbReference type="InterPro" id="IPR004365">
    <property type="entry name" value="NA-bd_OB_tRNA"/>
</dbReference>
<dbReference type="Pfam" id="PF01336">
    <property type="entry name" value="tRNA_anti-codon"/>
    <property type="match status" value="1"/>
</dbReference>
<evidence type="ECO:0000256" key="1">
    <source>
        <dbReference type="ARBA" id="ARBA00008226"/>
    </source>
</evidence>
<dbReference type="Gene3D" id="3.30.930.10">
    <property type="entry name" value="Bira Bifunctional Protein, Domain 2"/>
    <property type="match status" value="1"/>
</dbReference>
<dbReference type="FunFam" id="3.30.930.10:FF:000016">
    <property type="entry name" value="Asparagine--tRNA ligase"/>
    <property type="match status" value="1"/>
</dbReference>